<keyword evidence="2" id="KW-1185">Reference proteome</keyword>
<dbReference type="EMBL" id="KV417280">
    <property type="protein sequence ID" value="KZO97224.1"/>
    <property type="molecule type" value="Genomic_DNA"/>
</dbReference>
<dbReference type="AlphaFoldDB" id="A0A167N0P6"/>
<name>A0A167N0P6_CALVF</name>
<evidence type="ECO:0000313" key="2">
    <source>
        <dbReference type="Proteomes" id="UP000076738"/>
    </source>
</evidence>
<organism evidence="1 2">
    <name type="scientific">Calocera viscosa (strain TUFC12733)</name>
    <dbReference type="NCBI Taxonomy" id="1330018"/>
    <lineage>
        <taxon>Eukaryota</taxon>
        <taxon>Fungi</taxon>
        <taxon>Dikarya</taxon>
        <taxon>Basidiomycota</taxon>
        <taxon>Agaricomycotina</taxon>
        <taxon>Dacrymycetes</taxon>
        <taxon>Dacrymycetales</taxon>
        <taxon>Dacrymycetaceae</taxon>
        <taxon>Calocera</taxon>
    </lineage>
</organism>
<sequence>MVGLLALIQRCPDLCTVTLPMSLDFGPPSSPAVVAPKQQAALRSYLQRLKQRYQRLKAMAKRKTIEGAVPPIVEVGDALMKDDDHLLTSSVTFLNVAYSPDPGNIANAARFFREVFPRLKDLRYEVMWTHSGAPDEPGEREQRRKDRWVGVRRALGFEGDGAQPHPNWVPVSWE</sequence>
<accession>A0A167N0P6</accession>
<proteinExistence type="predicted"/>
<gene>
    <name evidence="1" type="ORF">CALVIDRAFT_526780</name>
</gene>
<dbReference type="Proteomes" id="UP000076738">
    <property type="component" value="Unassembled WGS sequence"/>
</dbReference>
<evidence type="ECO:0000313" key="1">
    <source>
        <dbReference type="EMBL" id="KZO97224.1"/>
    </source>
</evidence>
<reference evidence="1 2" key="1">
    <citation type="journal article" date="2016" name="Mol. Biol. Evol.">
        <title>Comparative Genomics of Early-Diverging Mushroom-Forming Fungi Provides Insights into the Origins of Lignocellulose Decay Capabilities.</title>
        <authorList>
            <person name="Nagy L.G."/>
            <person name="Riley R."/>
            <person name="Tritt A."/>
            <person name="Adam C."/>
            <person name="Daum C."/>
            <person name="Floudas D."/>
            <person name="Sun H."/>
            <person name="Yadav J.S."/>
            <person name="Pangilinan J."/>
            <person name="Larsson K.H."/>
            <person name="Matsuura K."/>
            <person name="Barry K."/>
            <person name="Labutti K."/>
            <person name="Kuo R."/>
            <person name="Ohm R.A."/>
            <person name="Bhattacharya S.S."/>
            <person name="Shirouzu T."/>
            <person name="Yoshinaga Y."/>
            <person name="Martin F.M."/>
            <person name="Grigoriev I.V."/>
            <person name="Hibbett D.S."/>
        </authorList>
    </citation>
    <scope>NUCLEOTIDE SEQUENCE [LARGE SCALE GENOMIC DNA]</scope>
    <source>
        <strain evidence="1 2">TUFC12733</strain>
    </source>
</reference>
<protein>
    <submittedName>
        <fullName evidence="1">Uncharacterized protein</fullName>
    </submittedName>
</protein>